<dbReference type="EMBL" id="CAXDID020000356">
    <property type="protein sequence ID" value="CAL6081842.1"/>
    <property type="molecule type" value="Genomic_DNA"/>
</dbReference>
<evidence type="ECO:0000313" key="6">
    <source>
        <dbReference type="EMBL" id="CAL6105882.1"/>
    </source>
</evidence>
<evidence type="ECO:0000313" key="4">
    <source>
        <dbReference type="EMBL" id="CAL6081842.1"/>
    </source>
</evidence>
<sequence length="104" mass="12063">MIILIYVFNQNWCKNYTGIDSFNPIISIYNLSQQTDAYLAFKIRYGHRSPKFYTKYIFTQATAEQSQLDIIVYDTIASVVEICSSEEDNTVVGPRNAFLNQEEE</sequence>
<evidence type="ECO:0000313" key="5">
    <source>
        <dbReference type="EMBL" id="CAL6105581.1"/>
    </source>
</evidence>
<accession>A0AA86NR64</accession>
<organism evidence="2">
    <name type="scientific">Hexamita inflata</name>
    <dbReference type="NCBI Taxonomy" id="28002"/>
    <lineage>
        <taxon>Eukaryota</taxon>
        <taxon>Metamonada</taxon>
        <taxon>Diplomonadida</taxon>
        <taxon>Hexamitidae</taxon>
        <taxon>Hexamitinae</taxon>
        <taxon>Hexamita</taxon>
    </lineage>
</organism>
<proteinExistence type="predicted"/>
<name>A0AA86NR64_9EUKA</name>
<dbReference type="AlphaFoldDB" id="A0AA86NR64"/>
<evidence type="ECO:0000313" key="7">
    <source>
        <dbReference type="Proteomes" id="UP001642409"/>
    </source>
</evidence>
<keyword evidence="7" id="KW-1185">Reference proteome</keyword>
<dbReference type="EMBL" id="CATOUU010000342">
    <property type="protein sequence ID" value="CAI9925534.1"/>
    <property type="molecule type" value="Genomic_DNA"/>
</dbReference>
<dbReference type="EMBL" id="CATOUU010000297">
    <property type="protein sequence ID" value="CAI9923909.1"/>
    <property type="molecule type" value="Genomic_DNA"/>
</dbReference>
<dbReference type="Proteomes" id="UP001642409">
    <property type="component" value="Unassembled WGS sequence"/>
</dbReference>
<reference evidence="2" key="1">
    <citation type="submission" date="2023-06" db="EMBL/GenBank/DDBJ databases">
        <authorList>
            <person name="Kurt Z."/>
        </authorList>
    </citation>
    <scope>NUCLEOTIDE SEQUENCE</scope>
</reference>
<evidence type="ECO:0000313" key="3">
    <source>
        <dbReference type="EMBL" id="CAI9925534.1"/>
    </source>
</evidence>
<dbReference type="EMBL" id="CAXDID020000602">
    <property type="protein sequence ID" value="CAL6105882.1"/>
    <property type="molecule type" value="Genomic_DNA"/>
</dbReference>
<dbReference type="EMBL" id="CAXDID020000598">
    <property type="protein sequence ID" value="CAL6105581.1"/>
    <property type="molecule type" value="Genomic_DNA"/>
</dbReference>
<protein>
    <submittedName>
        <fullName evidence="4">Hypothetical_protein</fullName>
    </submittedName>
</protein>
<comment type="caution">
    <text evidence="2">The sequence shown here is derived from an EMBL/GenBank/DDBJ whole genome shotgun (WGS) entry which is preliminary data.</text>
</comment>
<evidence type="ECO:0000313" key="2">
    <source>
        <dbReference type="EMBL" id="CAI9924368.1"/>
    </source>
</evidence>
<gene>
    <name evidence="1" type="ORF">HINF_LOCUS11554</name>
    <name evidence="2" type="ORF">HINF_LOCUS12013</name>
    <name evidence="3" type="ORF">HINF_LOCUS13179</name>
    <name evidence="4" type="ORF">HINF_LOCUS60634</name>
    <name evidence="5" type="ORF">HINF_LOCUS73331</name>
    <name evidence="6" type="ORF">HINF_LOCUS73476</name>
</gene>
<dbReference type="EMBL" id="CATOUU010000310">
    <property type="protein sequence ID" value="CAI9924368.1"/>
    <property type="molecule type" value="Genomic_DNA"/>
</dbReference>
<evidence type="ECO:0000313" key="1">
    <source>
        <dbReference type="EMBL" id="CAI9923909.1"/>
    </source>
</evidence>
<reference evidence="4 7" key="2">
    <citation type="submission" date="2024-07" db="EMBL/GenBank/DDBJ databases">
        <authorList>
            <person name="Akdeniz Z."/>
        </authorList>
    </citation>
    <scope>NUCLEOTIDE SEQUENCE [LARGE SCALE GENOMIC DNA]</scope>
</reference>